<evidence type="ECO:0000313" key="1">
    <source>
        <dbReference type="EMBL" id="MCC5468103.1"/>
    </source>
</evidence>
<dbReference type="Proteomes" id="UP001165492">
    <property type="component" value="Unassembled WGS sequence"/>
</dbReference>
<evidence type="ECO:0000313" key="2">
    <source>
        <dbReference type="Proteomes" id="UP001165492"/>
    </source>
</evidence>
<accession>A0ABS8HY49</accession>
<reference evidence="1" key="1">
    <citation type="submission" date="2021-11" db="EMBL/GenBank/DDBJ databases">
        <title>Description of a new species Pelosinus isolated from the bottom sediments of Lake Baikal.</title>
        <authorList>
            <person name="Zakharyuk A."/>
        </authorList>
    </citation>
    <scope>NUCLEOTIDE SEQUENCE</scope>
    <source>
        <strain evidence="1">Bkl1</strain>
    </source>
</reference>
<dbReference type="RefSeq" id="WP_007952920.1">
    <property type="nucleotide sequence ID" value="NZ_JAJHJB010000049.1"/>
</dbReference>
<keyword evidence="2" id="KW-1185">Reference proteome</keyword>
<dbReference type="EMBL" id="JAJHJB010000049">
    <property type="protein sequence ID" value="MCC5468103.1"/>
    <property type="molecule type" value="Genomic_DNA"/>
</dbReference>
<name>A0ABS8HY49_9FIRM</name>
<protein>
    <submittedName>
        <fullName evidence="1">Uncharacterized protein</fullName>
    </submittedName>
</protein>
<comment type="caution">
    <text evidence="1">The sequence shown here is derived from an EMBL/GenBank/DDBJ whole genome shotgun (WGS) entry which is preliminary data.</text>
</comment>
<proteinExistence type="predicted"/>
<organism evidence="1 2">
    <name type="scientific">Pelosinus baikalensis</name>
    <dbReference type="NCBI Taxonomy" id="2892015"/>
    <lineage>
        <taxon>Bacteria</taxon>
        <taxon>Bacillati</taxon>
        <taxon>Bacillota</taxon>
        <taxon>Negativicutes</taxon>
        <taxon>Selenomonadales</taxon>
        <taxon>Sporomusaceae</taxon>
        <taxon>Pelosinus</taxon>
    </lineage>
</organism>
<sequence>MAGALIIWVNDDKSEQIAYFNNEYVLITITDMKRIVLGETLEDAKEKLKEIGRYDIYKEIKKEP</sequence>
<gene>
    <name evidence="1" type="ORF">LMF89_22460</name>
</gene>